<comment type="caution">
    <text evidence="1">The sequence shown here is derived from an EMBL/GenBank/DDBJ whole genome shotgun (WGS) entry which is preliminary data.</text>
</comment>
<dbReference type="AlphaFoldDB" id="A0AAV4M9L8"/>
<gene>
    <name evidence="1" type="ORF">CEXT_66081</name>
</gene>
<reference evidence="1 2" key="1">
    <citation type="submission" date="2021-06" db="EMBL/GenBank/DDBJ databases">
        <title>Caerostris extrusa draft genome.</title>
        <authorList>
            <person name="Kono N."/>
            <person name="Arakawa K."/>
        </authorList>
    </citation>
    <scope>NUCLEOTIDE SEQUENCE [LARGE SCALE GENOMIC DNA]</scope>
</reference>
<evidence type="ECO:0000313" key="2">
    <source>
        <dbReference type="Proteomes" id="UP001054945"/>
    </source>
</evidence>
<proteinExistence type="predicted"/>
<accession>A0AAV4M9L8</accession>
<sequence length="78" mass="9072">MSQALAANCRHRFEARFVEMMLMQRHSVGIIVDLLQNDCLAKFEVKVKDEQVAHLAQYALHGSEMPYNLLYDYKLKPC</sequence>
<name>A0AAV4M9L8_CAEEX</name>
<evidence type="ECO:0000313" key="1">
    <source>
        <dbReference type="EMBL" id="GIX68583.1"/>
    </source>
</evidence>
<protein>
    <submittedName>
        <fullName evidence="1">Uncharacterized protein</fullName>
    </submittedName>
</protein>
<dbReference type="EMBL" id="BPLR01001977">
    <property type="protein sequence ID" value="GIX68583.1"/>
    <property type="molecule type" value="Genomic_DNA"/>
</dbReference>
<keyword evidence="2" id="KW-1185">Reference proteome</keyword>
<dbReference type="Proteomes" id="UP001054945">
    <property type="component" value="Unassembled WGS sequence"/>
</dbReference>
<organism evidence="1 2">
    <name type="scientific">Caerostris extrusa</name>
    <name type="common">Bark spider</name>
    <name type="synonym">Caerostris bankana</name>
    <dbReference type="NCBI Taxonomy" id="172846"/>
    <lineage>
        <taxon>Eukaryota</taxon>
        <taxon>Metazoa</taxon>
        <taxon>Ecdysozoa</taxon>
        <taxon>Arthropoda</taxon>
        <taxon>Chelicerata</taxon>
        <taxon>Arachnida</taxon>
        <taxon>Araneae</taxon>
        <taxon>Araneomorphae</taxon>
        <taxon>Entelegynae</taxon>
        <taxon>Araneoidea</taxon>
        <taxon>Araneidae</taxon>
        <taxon>Caerostris</taxon>
    </lineage>
</organism>